<dbReference type="EMBL" id="QFQS01000001">
    <property type="protein sequence ID" value="PZR00985.1"/>
    <property type="molecule type" value="Genomic_DNA"/>
</dbReference>
<dbReference type="SUPFAM" id="SSF51658">
    <property type="entry name" value="Xylose isomerase-like"/>
    <property type="match status" value="1"/>
</dbReference>
<dbReference type="Pfam" id="PF01261">
    <property type="entry name" value="AP_endonuc_2"/>
    <property type="match status" value="1"/>
</dbReference>
<dbReference type="InterPro" id="IPR050417">
    <property type="entry name" value="Sugar_Epim/Isomerase"/>
</dbReference>
<dbReference type="Gene3D" id="3.20.20.150">
    <property type="entry name" value="Divalent-metal-dependent TIM barrel enzymes"/>
    <property type="match status" value="1"/>
</dbReference>
<dbReference type="InterPro" id="IPR026040">
    <property type="entry name" value="HyI-like"/>
</dbReference>
<dbReference type="AlphaFoldDB" id="A0A2W5SMV0"/>
<comment type="similarity">
    <text evidence="2">Belongs to the hyi family.</text>
</comment>
<dbReference type="Proteomes" id="UP000248975">
    <property type="component" value="Unassembled WGS sequence"/>
</dbReference>
<feature type="active site" description="Proton donor/acceptor" evidence="3">
    <location>
        <position position="142"/>
    </location>
</feature>
<dbReference type="PANTHER" id="PTHR43489">
    <property type="entry name" value="ISOMERASE"/>
    <property type="match status" value="1"/>
</dbReference>
<dbReference type="FunFam" id="3.20.20.150:FF:000007">
    <property type="entry name" value="Hydroxypyruvate isomerase"/>
    <property type="match status" value="1"/>
</dbReference>
<dbReference type="GO" id="GO:0046487">
    <property type="term" value="P:glyoxylate metabolic process"/>
    <property type="evidence" value="ECO:0007669"/>
    <property type="project" value="TreeGrafter"/>
</dbReference>
<feature type="active site" description="Proton donor/acceptor" evidence="3">
    <location>
        <position position="239"/>
    </location>
</feature>
<comment type="caution">
    <text evidence="5">The sequence shown here is derived from an EMBL/GenBank/DDBJ whole genome shotgun (WGS) entry which is preliminary data.</text>
</comment>
<evidence type="ECO:0000259" key="4">
    <source>
        <dbReference type="Pfam" id="PF01261"/>
    </source>
</evidence>
<protein>
    <submittedName>
        <fullName evidence="5">Isomerase</fullName>
    </submittedName>
</protein>
<dbReference type="PIRSF" id="PIRSF006241">
    <property type="entry name" value="HyI"/>
    <property type="match status" value="1"/>
</dbReference>
<name>A0A2W5SMV0_CERSP</name>
<reference evidence="5 6" key="1">
    <citation type="submission" date="2017-08" db="EMBL/GenBank/DDBJ databases">
        <title>Infants hospitalized years apart are colonized by the same room-sourced microbial strains.</title>
        <authorList>
            <person name="Brooks B."/>
            <person name="Olm M.R."/>
            <person name="Firek B.A."/>
            <person name="Baker R."/>
            <person name="Thomas B.C."/>
            <person name="Morowitz M.J."/>
            <person name="Banfield J.F."/>
        </authorList>
    </citation>
    <scope>NUCLEOTIDE SEQUENCE [LARGE SCALE GENOMIC DNA]</scope>
    <source>
        <strain evidence="5">S2_003_000_R2_11</strain>
    </source>
</reference>
<dbReference type="GO" id="GO:0008903">
    <property type="term" value="F:hydroxypyruvate isomerase activity"/>
    <property type="evidence" value="ECO:0007669"/>
    <property type="project" value="TreeGrafter"/>
</dbReference>
<proteinExistence type="inferred from homology"/>
<accession>A0A2W5SMV0</accession>
<evidence type="ECO:0000256" key="3">
    <source>
        <dbReference type="PIRSR" id="PIRSR006241-50"/>
    </source>
</evidence>
<evidence type="ECO:0000313" key="5">
    <source>
        <dbReference type="EMBL" id="PZR00985.1"/>
    </source>
</evidence>
<dbReference type="InterPro" id="IPR036237">
    <property type="entry name" value="Xyl_isomerase-like_sf"/>
</dbReference>
<dbReference type="PANTHER" id="PTHR43489:SF6">
    <property type="entry name" value="HYDROXYPYRUVATE ISOMERASE-RELATED"/>
    <property type="match status" value="1"/>
</dbReference>
<organism evidence="5 6">
    <name type="scientific">Cereibacter sphaeroides</name>
    <name type="common">Rhodobacter sphaeroides</name>
    <dbReference type="NCBI Taxonomy" id="1063"/>
    <lineage>
        <taxon>Bacteria</taxon>
        <taxon>Pseudomonadati</taxon>
        <taxon>Pseudomonadota</taxon>
        <taxon>Alphaproteobacteria</taxon>
        <taxon>Rhodobacterales</taxon>
        <taxon>Paracoccaceae</taxon>
        <taxon>Cereibacter</taxon>
    </lineage>
</organism>
<dbReference type="InterPro" id="IPR013022">
    <property type="entry name" value="Xyl_isomerase-like_TIM-brl"/>
</dbReference>
<keyword evidence="1 2" id="KW-0413">Isomerase</keyword>
<evidence type="ECO:0000313" key="6">
    <source>
        <dbReference type="Proteomes" id="UP000248975"/>
    </source>
</evidence>
<sequence>MPTQPTIRFSANLGFLWTGLSLPDAIRAAARAGFDAVECHFPYQTPASEVKRALKETGLPMLGLNTARGKVGENGLAAVPGQEGRARAAIDQAIAYAAAIGAGNVHVMAGIAEAADAMATYRANLTYACAAARPHGITILIEALNPRDAPGYFLTRAEEARRIIEDISLPNLRLMADCYHMQIMGGDLTRRLSALLPIIGHIQIAGVPDRGEPDRGEVDYAHVLRHLAGLGWTAPIGAEYRPASTTDAGLGWLEKLRNPG</sequence>
<evidence type="ECO:0000256" key="2">
    <source>
        <dbReference type="PIRNR" id="PIRNR006241"/>
    </source>
</evidence>
<gene>
    <name evidence="5" type="ORF">DI533_04330</name>
</gene>
<evidence type="ECO:0000256" key="1">
    <source>
        <dbReference type="ARBA" id="ARBA00023235"/>
    </source>
</evidence>
<feature type="domain" description="Xylose isomerase-like TIM barrel" evidence="4">
    <location>
        <begin position="26"/>
        <end position="255"/>
    </location>
</feature>